<organism evidence="1 2">
    <name type="scientific">Verticiella sediminum</name>
    <dbReference type="NCBI Taxonomy" id="1247510"/>
    <lineage>
        <taxon>Bacteria</taxon>
        <taxon>Pseudomonadati</taxon>
        <taxon>Pseudomonadota</taxon>
        <taxon>Betaproteobacteria</taxon>
        <taxon>Burkholderiales</taxon>
        <taxon>Alcaligenaceae</taxon>
        <taxon>Verticiella</taxon>
    </lineage>
</organism>
<proteinExistence type="predicted"/>
<keyword evidence="2" id="KW-1185">Reference proteome</keyword>
<dbReference type="InterPro" id="IPR029058">
    <property type="entry name" value="AB_hydrolase_fold"/>
</dbReference>
<dbReference type="PANTHER" id="PTHR42103">
    <property type="entry name" value="ALPHA/BETA-HYDROLASES SUPERFAMILY PROTEIN"/>
    <property type="match status" value="1"/>
</dbReference>
<reference evidence="1 2" key="1">
    <citation type="submission" date="2019-07" db="EMBL/GenBank/DDBJ databases">
        <title>Qingshengfaniella alkalisoli gen. nov., sp. nov., isolated from saline soil.</title>
        <authorList>
            <person name="Xu L."/>
            <person name="Huang X.-X."/>
            <person name="Sun J.-Q."/>
        </authorList>
    </citation>
    <scope>NUCLEOTIDE SEQUENCE [LARGE SCALE GENOMIC DNA]</scope>
    <source>
        <strain evidence="1 2">DSM 27279</strain>
    </source>
</reference>
<dbReference type="GO" id="GO:0016787">
    <property type="term" value="F:hydrolase activity"/>
    <property type="evidence" value="ECO:0007669"/>
    <property type="project" value="UniProtKB-KW"/>
</dbReference>
<comment type="caution">
    <text evidence="1">The sequence shown here is derived from an EMBL/GenBank/DDBJ whole genome shotgun (WGS) entry which is preliminary data.</text>
</comment>
<protein>
    <submittedName>
        <fullName evidence="1">Alpha/beta hydrolase</fullName>
    </submittedName>
</protein>
<evidence type="ECO:0000313" key="2">
    <source>
        <dbReference type="Proteomes" id="UP000318405"/>
    </source>
</evidence>
<dbReference type="SUPFAM" id="SSF53474">
    <property type="entry name" value="alpha/beta-Hydrolases"/>
    <property type="match status" value="1"/>
</dbReference>
<dbReference type="Gene3D" id="3.40.50.1820">
    <property type="entry name" value="alpha/beta hydrolase"/>
    <property type="match status" value="1"/>
</dbReference>
<keyword evidence="1" id="KW-0378">Hydrolase</keyword>
<dbReference type="PANTHER" id="PTHR42103:SF2">
    <property type="entry name" value="AB HYDROLASE-1 DOMAIN-CONTAINING PROTEIN"/>
    <property type="match status" value="1"/>
</dbReference>
<evidence type="ECO:0000313" key="1">
    <source>
        <dbReference type="EMBL" id="TSH95064.1"/>
    </source>
</evidence>
<dbReference type="Proteomes" id="UP000318405">
    <property type="component" value="Unassembled WGS sequence"/>
</dbReference>
<dbReference type="OrthoDB" id="9800435at2"/>
<name>A0A556AQ73_9BURK</name>
<dbReference type="AlphaFoldDB" id="A0A556AQ73"/>
<gene>
    <name evidence="1" type="ORF">FOZ76_11395</name>
</gene>
<dbReference type="EMBL" id="VLTJ01000022">
    <property type="protein sequence ID" value="TSH95064.1"/>
    <property type="molecule type" value="Genomic_DNA"/>
</dbReference>
<accession>A0A556AQ73</accession>
<dbReference type="RefSeq" id="WP_143948376.1">
    <property type="nucleotide sequence ID" value="NZ_BAABMB010000007.1"/>
</dbReference>
<sequence>MSVHPDTLALNGHAGAVDCALDWPAQAPRGWALLLHPHPLYGGARGNKVVTTLARACTLAGLLAVRPDFRGVGRSGGTYDEGRGEADDMLGLPAQLLERFPELQGLPFVLGGFSFGSAVASQVEARADQAGLPPRVGVMLVGAAVERFEVARVPPDTLVVHGEQDDTIALASVLDWARPQDQPVVVIPDASHFFHGKLVPLRRVVENYLRLVLPAHAG</sequence>